<evidence type="ECO:0008006" key="3">
    <source>
        <dbReference type="Google" id="ProtNLM"/>
    </source>
</evidence>
<gene>
    <name evidence="1" type="ORF">VRU48_12505</name>
</gene>
<proteinExistence type="predicted"/>
<dbReference type="Proteomes" id="UP001336835">
    <property type="component" value="Unassembled WGS sequence"/>
</dbReference>
<accession>A0ABU7I975</accession>
<dbReference type="EMBL" id="JAZDQT010000002">
    <property type="protein sequence ID" value="MEE1945934.1"/>
    <property type="molecule type" value="Genomic_DNA"/>
</dbReference>
<keyword evidence="2" id="KW-1185">Reference proteome</keyword>
<protein>
    <recommendedName>
        <fullName evidence="3">IPExxxVDY family protein</fullName>
    </recommendedName>
</protein>
<evidence type="ECO:0000313" key="1">
    <source>
        <dbReference type="EMBL" id="MEE1945934.1"/>
    </source>
</evidence>
<sequence>MLQKIMAYLRRGKIKKLDHSVDVKGLEMVLYGRHHEAYWDKLELVQLDEISYYYSFRFVQKNKIREKCSFQLVGVAENIDPNGHNNFDFYDPEESYGPTEVYLFQNDDFCFWIYLPLTLSPVVKIRFSFKNENHCKIIEHESILLEYEKRVMA</sequence>
<dbReference type="RefSeq" id="WP_330108252.1">
    <property type="nucleotide sequence ID" value="NZ_JAZDQT010000002.1"/>
</dbReference>
<comment type="caution">
    <text evidence="1">The sequence shown here is derived from an EMBL/GenBank/DDBJ whole genome shotgun (WGS) entry which is preliminary data.</text>
</comment>
<organism evidence="1 2">
    <name type="scientific">Pedobacter albus</name>
    <dbReference type="NCBI Taxonomy" id="3113905"/>
    <lineage>
        <taxon>Bacteria</taxon>
        <taxon>Pseudomonadati</taxon>
        <taxon>Bacteroidota</taxon>
        <taxon>Sphingobacteriia</taxon>
        <taxon>Sphingobacteriales</taxon>
        <taxon>Sphingobacteriaceae</taxon>
        <taxon>Pedobacter</taxon>
    </lineage>
</organism>
<name>A0ABU7I975_9SPHI</name>
<reference evidence="1 2" key="1">
    <citation type="submission" date="2024-01" db="EMBL/GenBank/DDBJ databases">
        <title>Pedobacter sp. nov., isolated from fresh soil.</title>
        <authorList>
            <person name="Le N.T.T."/>
        </authorList>
    </citation>
    <scope>NUCLEOTIDE SEQUENCE [LARGE SCALE GENOMIC DNA]</scope>
    <source>
        <strain evidence="1 2">KR3-3</strain>
    </source>
</reference>
<evidence type="ECO:0000313" key="2">
    <source>
        <dbReference type="Proteomes" id="UP001336835"/>
    </source>
</evidence>